<evidence type="ECO:0000313" key="2">
    <source>
        <dbReference type="Proteomes" id="UP000254633"/>
    </source>
</evidence>
<protein>
    <submittedName>
        <fullName evidence="1">Uncharacterized protein</fullName>
    </submittedName>
</protein>
<dbReference type="AlphaFoldDB" id="A0A379U0W6"/>
<dbReference type="InterPro" id="IPR012341">
    <property type="entry name" value="6hp_glycosidase-like_sf"/>
</dbReference>
<dbReference type="EMBL" id="UGXH01000003">
    <property type="protein sequence ID" value="SUG56026.1"/>
    <property type="molecule type" value="Genomic_DNA"/>
</dbReference>
<dbReference type="Gene3D" id="1.50.10.10">
    <property type="match status" value="1"/>
</dbReference>
<organism evidence="1 2">
    <name type="scientific">Salmonella diarizonae</name>
    <dbReference type="NCBI Taxonomy" id="59204"/>
    <lineage>
        <taxon>Bacteria</taxon>
        <taxon>Pseudomonadati</taxon>
        <taxon>Pseudomonadota</taxon>
        <taxon>Gammaproteobacteria</taxon>
        <taxon>Enterobacterales</taxon>
        <taxon>Enterobacteriaceae</taxon>
        <taxon>Salmonella</taxon>
    </lineage>
</organism>
<accession>A0A379U0W6</accession>
<proteinExistence type="predicted"/>
<gene>
    <name evidence="1" type="ORF">NCTC10060_03184</name>
</gene>
<sequence length="39" mass="4436">MIGWVQLPAFNPRDVKFEHNIDYGAGAYLLAATEVMRLK</sequence>
<dbReference type="Proteomes" id="UP000254633">
    <property type="component" value="Unassembled WGS sequence"/>
</dbReference>
<dbReference type="GO" id="GO:0005975">
    <property type="term" value="P:carbohydrate metabolic process"/>
    <property type="evidence" value="ECO:0007669"/>
    <property type="project" value="InterPro"/>
</dbReference>
<reference evidence="1 2" key="1">
    <citation type="submission" date="2018-06" db="EMBL/GenBank/DDBJ databases">
        <authorList>
            <consortium name="Pathogen Informatics"/>
            <person name="Doyle S."/>
        </authorList>
    </citation>
    <scope>NUCLEOTIDE SEQUENCE [LARGE SCALE GENOMIC DNA]</scope>
    <source>
        <strain evidence="1 2">NCTC10060</strain>
    </source>
</reference>
<evidence type="ECO:0000313" key="1">
    <source>
        <dbReference type="EMBL" id="SUG56026.1"/>
    </source>
</evidence>
<name>A0A379U0W6_SALDZ</name>